<protein>
    <recommendedName>
        <fullName evidence="4">Secreted protein</fullName>
    </recommendedName>
</protein>
<keyword evidence="1" id="KW-0732">Signal</keyword>
<dbReference type="HOGENOM" id="CLU_2306365_0_0_1"/>
<name>A0A067SHF2_GALM3</name>
<sequence length="100" mass="11680">MGWTLLLPIACGLIRPVRSPSFSTIRKRSRDIWVSDVKLQAPVDTIVQSGTQWPYSSSLFQVRNKNLQLWPATQARPRSHAYLRQIFPYRHSLTQREDCR</sequence>
<dbReference type="Proteomes" id="UP000027222">
    <property type="component" value="Unassembled WGS sequence"/>
</dbReference>
<evidence type="ECO:0000256" key="1">
    <source>
        <dbReference type="SAM" id="SignalP"/>
    </source>
</evidence>
<evidence type="ECO:0000313" key="3">
    <source>
        <dbReference type="Proteomes" id="UP000027222"/>
    </source>
</evidence>
<feature type="chain" id="PRO_5001645833" description="Secreted protein" evidence="1">
    <location>
        <begin position="20"/>
        <end position="100"/>
    </location>
</feature>
<evidence type="ECO:0008006" key="4">
    <source>
        <dbReference type="Google" id="ProtNLM"/>
    </source>
</evidence>
<organism evidence="2 3">
    <name type="scientific">Galerina marginata (strain CBS 339.88)</name>
    <dbReference type="NCBI Taxonomy" id="685588"/>
    <lineage>
        <taxon>Eukaryota</taxon>
        <taxon>Fungi</taxon>
        <taxon>Dikarya</taxon>
        <taxon>Basidiomycota</taxon>
        <taxon>Agaricomycotina</taxon>
        <taxon>Agaricomycetes</taxon>
        <taxon>Agaricomycetidae</taxon>
        <taxon>Agaricales</taxon>
        <taxon>Agaricineae</taxon>
        <taxon>Strophariaceae</taxon>
        <taxon>Galerina</taxon>
    </lineage>
</organism>
<dbReference type="AlphaFoldDB" id="A0A067SHF2"/>
<evidence type="ECO:0000313" key="2">
    <source>
        <dbReference type="EMBL" id="KDR69422.1"/>
    </source>
</evidence>
<gene>
    <name evidence="2" type="ORF">GALMADRAFT_920276</name>
</gene>
<keyword evidence="3" id="KW-1185">Reference proteome</keyword>
<feature type="signal peptide" evidence="1">
    <location>
        <begin position="1"/>
        <end position="19"/>
    </location>
</feature>
<proteinExistence type="predicted"/>
<reference evidence="3" key="1">
    <citation type="journal article" date="2014" name="Proc. Natl. Acad. Sci. U.S.A.">
        <title>Extensive sampling of basidiomycete genomes demonstrates inadequacy of the white-rot/brown-rot paradigm for wood decay fungi.</title>
        <authorList>
            <person name="Riley R."/>
            <person name="Salamov A.A."/>
            <person name="Brown D.W."/>
            <person name="Nagy L.G."/>
            <person name="Floudas D."/>
            <person name="Held B.W."/>
            <person name="Levasseur A."/>
            <person name="Lombard V."/>
            <person name="Morin E."/>
            <person name="Otillar R."/>
            <person name="Lindquist E.A."/>
            <person name="Sun H."/>
            <person name="LaButti K.M."/>
            <person name="Schmutz J."/>
            <person name="Jabbour D."/>
            <person name="Luo H."/>
            <person name="Baker S.E."/>
            <person name="Pisabarro A.G."/>
            <person name="Walton J.D."/>
            <person name="Blanchette R.A."/>
            <person name="Henrissat B."/>
            <person name="Martin F."/>
            <person name="Cullen D."/>
            <person name="Hibbett D.S."/>
            <person name="Grigoriev I.V."/>
        </authorList>
    </citation>
    <scope>NUCLEOTIDE SEQUENCE [LARGE SCALE GENOMIC DNA]</scope>
    <source>
        <strain evidence="3">CBS 339.88</strain>
    </source>
</reference>
<accession>A0A067SHF2</accession>
<dbReference type="EMBL" id="KL142402">
    <property type="protein sequence ID" value="KDR69422.1"/>
    <property type="molecule type" value="Genomic_DNA"/>
</dbReference>